<evidence type="ECO:0000256" key="1">
    <source>
        <dbReference type="SAM" id="MobiDB-lite"/>
    </source>
</evidence>
<proteinExistence type="predicted"/>
<evidence type="ECO:0000313" key="3">
    <source>
        <dbReference type="Proteomes" id="UP000799770"/>
    </source>
</evidence>
<feature type="region of interest" description="Disordered" evidence="1">
    <location>
        <begin position="150"/>
        <end position="185"/>
    </location>
</feature>
<keyword evidence="3" id="KW-1185">Reference proteome</keyword>
<dbReference type="OrthoDB" id="5431013at2759"/>
<dbReference type="Proteomes" id="UP000799770">
    <property type="component" value="Unassembled WGS sequence"/>
</dbReference>
<organism evidence="2 3">
    <name type="scientific">Lophiotrema nucula</name>
    <dbReference type="NCBI Taxonomy" id="690887"/>
    <lineage>
        <taxon>Eukaryota</taxon>
        <taxon>Fungi</taxon>
        <taxon>Dikarya</taxon>
        <taxon>Ascomycota</taxon>
        <taxon>Pezizomycotina</taxon>
        <taxon>Dothideomycetes</taxon>
        <taxon>Pleosporomycetidae</taxon>
        <taxon>Pleosporales</taxon>
        <taxon>Lophiotremataceae</taxon>
        <taxon>Lophiotrema</taxon>
    </lineage>
</organism>
<protein>
    <submittedName>
        <fullName evidence="2">Uncharacterized protein</fullName>
    </submittedName>
</protein>
<name>A0A6A5ZAC6_9PLEO</name>
<sequence length="185" mass="21024">MGSRHVVPALLACGVNPNGAGNAWAAPVVACMDFLEMHLKGKQPDWLQVSDPGGIFAHSIDALLSAGADVHVIWDWRDYQVWWWKEYEIVVGNLVRLDGEEMGEIDFLFTPTIYASFTGIEPYWRAALRRNGYDPDEVYAEDDRRRREYVRSHGTTTSAVQLEVPQNTDSTIRPRRGRVVEEMDD</sequence>
<dbReference type="EMBL" id="ML977322">
    <property type="protein sequence ID" value="KAF2115667.1"/>
    <property type="molecule type" value="Genomic_DNA"/>
</dbReference>
<accession>A0A6A5ZAC6</accession>
<evidence type="ECO:0000313" key="2">
    <source>
        <dbReference type="EMBL" id="KAF2115667.1"/>
    </source>
</evidence>
<reference evidence="2" key="1">
    <citation type="journal article" date="2020" name="Stud. Mycol.">
        <title>101 Dothideomycetes genomes: a test case for predicting lifestyles and emergence of pathogens.</title>
        <authorList>
            <person name="Haridas S."/>
            <person name="Albert R."/>
            <person name="Binder M."/>
            <person name="Bloem J."/>
            <person name="Labutti K."/>
            <person name="Salamov A."/>
            <person name="Andreopoulos B."/>
            <person name="Baker S."/>
            <person name="Barry K."/>
            <person name="Bills G."/>
            <person name="Bluhm B."/>
            <person name="Cannon C."/>
            <person name="Castanera R."/>
            <person name="Culley D."/>
            <person name="Daum C."/>
            <person name="Ezra D."/>
            <person name="Gonzalez J."/>
            <person name="Henrissat B."/>
            <person name="Kuo A."/>
            <person name="Liang C."/>
            <person name="Lipzen A."/>
            <person name="Lutzoni F."/>
            <person name="Magnuson J."/>
            <person name="Mondo S."/>
            <person name="Nolan M."/>
            <person name="Ohm R."/>
            <person name="Pangilinan J."/>
            <person name="Park H.-J."/>
            <person name="Ramirez L."/>
            <person name="Alfaro M."/>
            <person name="Sun H."/>
            <person name="Tritt A."/>
            <person name="Yoshinaga Y."/>
            <person name="Zwiers L.-H."/>
            <person name="Turgeon B."/>
            <person name="Goodwin S."/>
            <person name="Spatafora J."/>
            <person name="Crous P."/>
            <person name="Grigoriev I."/>
        </authorList>
    </citation>
    <scope>NUCLEOTIDE SEQUENCE</scope>
    <source>
        <strain evidence="2">CBS 627.86</strain>
    </source>
</reference>
<feature type="compositionally biased region" description="Polar residues" evidence="1">
    <location>
        <begin position="153"/>
        <end position="171"/>
    </location>
</feature>
<gene>
    <name evidence="2" type="ORF">BDV96DRAFT_645859</name>
</gene>
<dbReference type="AlphaFoldDB" id="A0A6A5ZAC6"/>